<feature type="domain" description="Methyltransferase" evidence="4">
    <location>
        <begin position="31"/>
        <end position="125"/>
    </location>
</feature>
<dbReference type="InterPro" id="IPR025714">
    <property type="entry name" value="Methyltranfer_dom"/>
</dbReference>
<dbReference type="SUPFAM" id="SSF53335">
    <property type="entry name" value="S-adenosyl-L-methionine-dependent methyltransferases"/>
    <property type="match status" value="1"/>
</dbReference>
<evidence type="ECO:0000256" key="1">
    <source>
        <dbReference type="ARBA" id="ARBA00022603"/>
    </source>
</evidence>
<evidence type="ECO:0000256" key="3">
    <source>
        <dbReference type="ARBA" id="ARBA00022691"/>
    </source>
</evidence>
<sequence length="343" mass="38846">MIGYQTFPYRPGASDSLNKLTQLKILPLTAKTFLDVGCNEGFFCGYALFDGARKVVGIDINEQFIQSAKQNFPGCDFRVQSWNDLPSDEKYDVILCSSALHYADDQEKLIHMLMDKLSRNGVLILEVGIADGNGSDWVEVKRSIDTRYFPTQNKVNSILSDYAYKYMGESSPQIGDPIPRYVYHIRRKKPYAFLLMQKPGAGKTTTRKALFQDQKVISGDKLILDIGSKKQSCSSELQDFLAQGLNPAKIDLAVRSLFSSQLWKDYLDVILQITNGETFAYDGYVPSSYHDLISDYLKSNDYFPINLCWDSPDSLDDLGVRTKAEARKYAMYLAAVRSKIRNR</sequence>
<gene>
    <name evidence="5" type="ordered locus">Desal_0833</name>
</gene>
<dbReference type="Pfam" id="PF13847">
    <property type="entry name" value="Methyltransf_31"/>
    <property type="match status" value="1"/>
</dbReference>
<keyword evidence="6" id="KW-1185">Reference proteome</keyword>
<dbReference type="Gene3D" id="3.40.50.150">
    <property type="entry name" value="Vaccinia Virus protein VP39"/>
    <property type="match status" value="1"/>
</dbReference>
<dbReference type="HOGENOM" id="CLU_808283_0_0_7"/>
<keyword evidence="3" id="KW-0949">S-adenosyl-L-methionine</keyword>
<dbReference type="GO" id="GO:0032259">
    <property type="term" value="P:methylation"/>
    <property type="evidence" value="ECO:0007669"/>
    <property type="project" value="UniProtKB-KW"/>
</dbReference>
<accession>C6BZ75</accession>
<organism evidence="5 6">
    <name type="scientific">Maridesulfovibrio salexigens (strain ATCC 14822 / DSM 2638 / NCIMB 8403 / VKM B-1763)</name>
    <name type="common">Desulfovibrio salexigens</name>
    <dbReference type="NCBI Taxonomy" id="526222"/>
    <lineage>
        <taxon>Bacteria</taxon>
        <taxon>Pseudomonadati</taxon>
        <taxon>Thermodesulfobacteriota</taxon>
        <taxon>Desulfovibrionia</taxon>
        <taxon>Desulfovibrionales</taxon>
        <taxon>Desulfovibrionaceae</taxon>
        <taxon>Maridesulfovibrio</taxon>
    </lineage>
</organism>
<dbReference type="PANTHER" id="PTHR43464">
    <property type="entry name" value="METHYLTRANSFERASE"/>
    <property type="match status" value="1"/>
</dbReference>
<dbReference type="OrthoDB" id="9765084at2"/>
<dbReference type="eggNOG" id="COG4106">
    <property type="taxonomic scope" value="Bacteria"/>
</dbReference>
<keyword evidence="2 5" id="KW-0808">Transferase</keyword>
<dbReference type="Proteomes" id="UP000002601">
    <property type="component" value="Chromosome"/>
</dbReference>
<evidence type="ECO:0000259" key="4">
    <source>
        <dbReference type="Pfam" id="PF13847"/>
    </source>
</evidence>
<dbReference type="GO" id="GO:0008168">
    <property type="term" value="F:methyltransferase activity"/>
    <property type="evidence" value="ECO:0007669"/>
    <property type="project" value="UniProtKB-KW"/>
</dbReference>
<evidence type="ECO:0000313" key="6">
    <source>
        <dbReference type="Proteomes" id="UP000002601"/>
    </source>
</evidence>
<proteinExistence type="predicted"/>
<dbReference type="STRING" id="526222.Desal_0833"/>
<dbReference type="AlphaFoldDB" id="C6BZ75"/>
<dbReference type="CDD" id="cd02440">
    <property type="entry name" value="AdoMet_MTases"/>
    <property type="match status" value="1"/>
</dbReference>
<dbReference type="KEGG" id="dsa:Desal_0833"/>
<dbReference type="InterPro" id="IPR029063">
    <property type="entry name" value="SAM-dependent_MTases_sf"/>
</dbReference>
<keyword evidence="1 5" id="KW-0489">Methyltransferase</keyword>
<dbReference type="EMBL" id="CP001649">
    <property type="protein sequence ID" value="ACS78899.1"/>
    <property type="molecule type" value="Genomic_DNA"/>
</dbReference>
<protein>
    <submittedName>
        <fullName evidence="5">Methyltransferase type 11</fullName>
    </submittedName>
</protein>
<dbReference type="PANTHER" id="PTHR43464:SF19">
    <property type="entry name" value="UBIQUINONE BIOSYNTHESIS O-METHYLTRANSFERASE, MITOCHONDRIAL"/>
    <property type="match status" value="1"/>
</dbReference>
<name>C6BZ75_MARSD</name>
<reference evidence="5 6" key="1">
    <citation type="submission" date="2009-06" db="EMBL/GenBank/DDBJ databases">
        <title>Complete sequence of Desulfovibrio salexigens DSM 2638.</title>
        <authorList>
            <consortium name="US DOE Joint Genome Institute"/>
            <person name="Lucas S."/>
            <person name="Copeland A."/>
            <person name="Lapidus A."/>
            <person name="Glavina del Rio T."/>
            <person name="Tice H."/>
            <person name="Bruce D."/>
            <person name="Goodwin L."/>
            <person name="Pitluck S."/>
            <person name="Munk A.C."/>
            <person name="Brettin T."/>
            <person name="Detter J.C."/>
            <person name="Han C."/>
            <person name="Tapia R."/>
            <person name="Larimer F."/>
            <person name="Land M."/>
            <person name="Hauser L."/>
            <person name="Kyrpides N."/>
            <person name="Anderson I."/>
            <person name="Wall J.D."/>
            <person name="Arkin A.P."/>
            <person name="Dehal P."/>
            <person name="Chivian D."/>
            <person name="Giles B."/>
            <person name="Hazen T.C."/>
        </authorList>
    </citation>
    <scope>NUCLEOTIDE SEQUENCE [LARGE SCALE GENOMIC DNA]</scope>
    <source>
        <strain evidence="6">ATCC 14822 / DSM 2638 / NCIMB 8403 / VKM B-1763</strain>
    </source>
</reference>
<evidence type="ECO:0000256" key="2">
    <source>
        <dbReference type="ARBA" id="ARBA00022679"/>
    </source>
</evidence>
<evidence type="ECO:0000313" key="5">
    <source>
        <dbReference type="EMBL" id="ACS78899.1"/>
    </source>
</evidence>
<dbReference type="RefSeq" id="WP_015850718.1">
    <property type="nucleotide sequence ID" value="NC_012881.1"/>
</dbReference>